<dbReference type="Proteomes" id="UP000011705">
    <property type="component" value="Chromosome"/>
</dbReference>
<organism evidence="2">
    <name type="scientific">Treponema denticola H-22</name>
    <dbReference type="NCBI Taxonomy" id="999432"/>
    <lineage>
        <taxon>Bacteria</taxon>
        <taxon>Pseudomonadati</taxon>
        <taxon>Spirochaetota</taxon>
        <taxon>Spirochaetia</taxon>
        <taxon>Spirochaetales</taxon>
        <taxon>Treponemataceae</taxon>
        <taxon>Treponema</taxon>
    </lineage>
</organism>
<sequence>MDGEKSGNRELYTKRVYEYDQVINQVLKHEENILSLIKKDTFGAAYKRLVLADEMIYLATLYLAKFRLSVALLGGKNENILNEARKTLYKPIIYLEEIVTDLIDAPFSEYEEGVDRISKITEKQRYYLIRKLGLVINLVIDAYGENTKWRWSFIDIEARFAVVAKNIMDLKEISQTGLNPHAEDYDTVIYHLRLVKKLFTKAADKYREKYEIVTNNISDFRTAILFLEGLRRVHMVLNEHREVEEIKRKIEIWKDKMEKDLKQKDKPKK</sequence>
<accession>A0A0E2E767</accession>
<feature type="coiled-coil region" evidence="1">
    <location>
        <begin position="236"/>
        <end position="263"/>
    </location>
</feature>
<protein>
    <submittedName>
        <fullName evidence="2">Uncharacterized protein</fullName>
    </submittedName>
</protein>
<evidence type="ECO:0000256" key="1">
    <source>
        <dbReference type="SAM" id="Coils"/>
    </source>
</evidence>
<dbReference type="EMBL" id="AGDV01000001">
    <property type="protein sequence ID" value="EMB35906.1"/>
    <property type="molecule type" value="Genomic_DNA"/>
</dbReference>
<proteinExistence type="predicted"/>
<dbReference type="GeneID" id="2741054"/>
<name>A0A0E2E767_TREDN</name>
<dbReference type="RefSeq" id="WP_002668611.1">
    <property type="nucleotide sequence ID" value="NZ_CM001795.1"/>
</dbReference>
<comment type="caution">
    <text evidence="2">The sequence shown here is derived from an EMBL/GenBank/DDBJ whole genome shotgun (WGS) entry which is preliminary data.</text>
</comment>
<evidence type="ECO:0000313" key="2">
    <source>
        <dbReference type="EMBL" id="EMB35906.1"/>
    </source>
</evidence>
<keyword evidence="1" id="KW-0175">Coiled coil</keyword>
<dbReference type="HOGENOM" id="CLU_089660_0_0_12"/>
<dbReference type="AlphaFoldDB" id="A0A0E2E767"/>
<dbReference type="PATRIC" id="fig|999432.5.peg.102"/>
<reference evidence="2" key="1">
    <citation type="submission" date="2012-01" db="EMBL/GenBank/DDBJ databases">
        <title>The Genome Sequence of Treponema denticola H-22.</title>
        <authorList>
            <consortium name="The Broad Institute Genome Sequencing Platform"/>
            <person name="Earl A."/>
            <person name="Ward D."/>
            <person name="Feldgarden M."/>
            <person name="Gevers D."/>
            <person name="Blanton J.M."/>
            <person name="Fenno C.J."/>
            <person name="Baranova O.V."/>
            <person name="Mathney J."/>
            <person name="Dewhirst F.E."/>
            <person name="Izard J."/>
            <person name="Young S.K."/>
            <person name="Zeng Q."/>
            <person name="Gargeya S."/>
            <person name="Fitzgerald M."/>
            <person name="Haas B."/>
            <person name="Abouelleil A."/>
            <person name="Alvarado L."/>
            <person name="Arachchi H.M."/>
            <person name="Berlin A."/>
            <person name="Chapman S.B."/>
            <person name="Gearin G."/>
            <person name="Goldberg J."/>
            <person name="Griggs A."/>
            <person name="Gujja S."/>
            <person name="Hansen M."/>
            <person name="Heiman D."/>
            <person name="Howarth C."/>
            <person name="Larimer J."/>
            <person name="Lui A."/>
            <person name="MacDonald P.J.P."/>
            <person name="McCowen C."/>
            <person name="Montmayeur A."/>
            <person name="Murphy C."/>
            <person name="Neiman D."/>
            <person name="Pearson M."/>
            <person name="Priest M."/>
            <person name="Roberts A."/>
            <person name="Saif S."/>
            <person name="Shea T."/>
            <person name="Sisk P."/>
            <person name="Stolte C."/>
            <person name="Sykes S."/>
            <person name="Wortman J."/>
            <person name="Nusbaum C."/>
            <person name="Birren B."/>
        </authorList>
    </citation>
    <scope>NUCLEOTIDE SEQUENCE [LARGE SCALE GENOMIC DNA]</scope>
    <source>
        <strain evidence="2">H-22</strain>
    </source>
</reference>
<gene>
    <name evidence="2" type="ORF">HMPREF9726_00098</name>
</gene>
<dbReference type="SMR" id="A0A0E2E767"/>